<feature type="domain" description="Glycosyltransferase subfamily 4-like N-terminal" evidence="3">
    <location>
        <begin position="41"/>
        <end position="156"/>
    </location>
</feature>
<proteinExistence type="predicted"/>
<dbReference type="PANTHER" id="PTHR45947:SF3">
    <property type="entry name" value="SULFOQUINOVOSYL TRANSFERASE SQD2"/>
    <property type="match status" value="1"/>
</dbReference>
<dbReference type="SUPFAM" id="SSF53756">
    <property type="entry name" value="UDP-Glycosyltransferase/glycogen phosphorylase"/>
    <property type="match status" value="1"/>
</dbReference>
<dbReference type="AlphaFoldDB" id="A0A1I1FF66"/>
<gene>
    <name evidence="4" type="ORF">SAMN02745724_00545</name>
</gene>
<evidence type="ECO:0000259" key="2">
    <source>
        <dbReference type="Pfam" id="PF00534"/>
    </source>
</evidence>
<evidence type="ECO:0000313" key="5">
    <source>
        <dbReference type="Proteomes" id="UP000198862"/>
    </source>
</evidence>
<organism evidence="4 5">
    <name type="scientific">Pseudoalteromonas denitrificans DSM 6059</name>
    <dbReference type="NCBI Taxonomy" id="1123010"/>
    <lineage>
        <taxon>Bacteria</taxon>
        <taxon>Pseudomonadati</taxon>
        <taxon>Pseudomonadota</taxon>
        <taxon>Gammaproteobacteria</taxon>
        <taxon>Alteromonadales</taxon>
        <taxon>Pseudoalteromonadaceae</taxon>
        <taxon>Pseudoalteromonas</taxon>
    </lineage>
</organism>
<dbReference type="PANTHER" id="PTHR45947">
    <property type="entry name" value="SULFOQUINOVOSYL TRANSFERASE SQD2"/>
    <property type="match status" value="1"/>
</dbReference>
<keyword evidence="1" id="KW-0472">Membrane</keyword>
<dbReference type="STRING" id="1123010.SAMN02745724_00545"/>
<reference evidence="4 5" key="1">
    <citation type="submission" date="2016-10" db="EMBL/GenBank/DDBJ databases">
        <authorList>
            <person name="de Groot N.N."/>
        </authorList>
    </citation>
    <scope>NUCLEOTIDE SEQUENCE [LARGE SCALE GENOMIC DNA]</scope>
    <source>
        <strain evidence="4 5">DSM 6059</strain>
    </source>
</reference>
<dbReference type="InterPro" id="IPR050194">
    <property type="entry name" value="Glycosyltransferase_grp1"/>
</dbReference>
<dbReference type="EMBL" id="FOLO01000003">
    <property type="protein sequence ID" value="SFB95710.1"/>
    <property type="molecule type" value="Genomic_DNA"/>
</dbReference>
<dbReference type="InterPro" id="IPR028098">
    <property type="entry name" value="Glyco_trans_4-like_N"/>
</dbReference>
<evidence type="ECO:0000313" key="4">
    <source>
        <dbReference type="EMBL" id="SFB95710.1"/>
    </source>
</evidence>
<feature type="transmembrane region" description="Helical" evidence="1">
    <location>
        <begin position="44"/>
        <end position="60"/>
    </location>
</feature>
<dbReference type="CDD" id="cd03801">
    <property type="entry name" value="GT4_PimA-like"/>
    <property type="match status" value="1"/>
</dbReference>
<dbReference type="GO" id="GO:0016757">
    <property type="term" value="F:glycosyltransferase activity"/>
    <property type="evidence" value="ECO:0007669"/>
    <property type="project" value="InterPro"/>
</dbReference>
<name>A0A1I1FF66_9GAMM</name>
<keyword evidence="1" id="KW-0812">Transmembrane</keyword>
<keyword evidence="5" id="KW-1185">Reference proteome</keyword>
<keyword evidence="1" id="KW-1133">Transmembrane helix</keyword>
<dbReference type="Pfam" id="PF13439">
    <property type="entry name" value="Glyco_transf_4"/>
    <property type="match status" value="1"/>
</dbReference>
<accession>A0A1I1FF66</accession>
<evidence type="ECO:0000259" key="3">
    <source>
        <dbReference type="Pfam" id="PF13439"/>
    </source>
</evidence>
<dbReference type="Proteomes" id="UP000198862">
    <property type="component" value="Unassembled WGS sequence"/>
</dbReference>
<dbReference type="Gene3D" id="3.40.50.2000">
    <property type="entry name" value="Glycogen Phosphorylase B"/>
    <property type="match status" value="2"/>
</dbReference>
<dbReference type="InterPro" id="IPR001296">
    <property type="entry name" value="Glyco_trans_1"/>
</dbReference>
<keyword evidence="4" id="KW-0808">Transferase</keyword>
<feature type="domain" description="Glycosyl transferase family 1" evidence="2">
    <location>
        <begin position="157"/>
        <end position="311"/>
    </location>
</feature>
<protein>
    <submittedName>
        <fullName evidence="4">Glycosyltransferase involved in cell wall bisynthesis</fullName>
    </submittedName>
</protein>
<sequence length="347" mass="38886">MYGPDIKGRGGIATVIQTYISSADAEFNFNTINSYTTGQGKKNLIIFFISLFMLVGMLIFRRPQLVYIHTASRGSFFRKSLVVLCCRIFRLPVILHLHGGGFKEFYHGFSSFTQRYIRFIIRTSSSFVVLSAGWKDWFLNEVDNFTNIRVINNGVKESQELSISKDDKKIIFAGRLVRGKGLEDLFQALLKLKTGGFDLHLVVAGDGNVSEYQHLAVKLGIEANVTFSGWVNRKELDILMGSARCLVLPSYAEGMPMCILEAFANKIPVVATTVGAIPEMLKHGVDGYLYSPGDIEQLSHFLKIYAEDKESAIKDGLSGFKKYSEQYSETVFINETNQAIYDALNNN</sequence>
<evidence type="ECO:0000256" key="1">
    <source>
        <dbReference type="SAM" id="Phobius"/>
    </source>
</evidence>
<dbReference type="Pfam" id="PF00534">
    <property type="entry name" value="Glycos_transf_1"/>
    <property type="match status" value="1"/>
</dbReference>
<dbReference type="RefSeq" id="WP_177207930.1">
    <property type="nucleotide sequence ID" value="NZ_FOLO01000003.1"/>
</dbReference>